<dbReference type="AlphaFoldDB" id="A0AAN8LEY3"/>
<reference evidence="2 3" key="1">
    <citation type="submission" date="2021-04" db="EMBL/GenBank/DDBJ databases">
        <authorList>
            <person name="De Guttry C."/>
            <person name="Zahm M."/>
            <person name="Klopp C."/>
            <person name="Cabau C."/>
            <person name="Louis A."/>
            <person name="Berthelot C."/>
            <person name="Parey E."/>
            <person name="Roest Crollius H."/>
            <person name="Montfort J."/>
            <person name="Robinson-Rechavi M."/>
            <person name="Bucao C."/>
            <person name="Bouchez O."/>
            <person name="Gislard M."/>
            <person name="Lluch J."/>
            <person name="Milhes M."/>
            <person name="Lampietro C."/>
            <person name="Lopez Roques C."/>
            <person name="Donnadieu C."/>
            <person name="Braasch I."/>
            <person name="Desvignes T."/>
            <person name="Postlethwait J."/>
            <person name="Bobe J."/>
            <person name="Wedekind C."/>
            <person name="Guiguen Y."/>
        </authorList>
    </citation>
    <scope>NUCLEOTIDE SEQUENCE [LARGE SCALE GENOMIC DNA]</scope>
    <source>
        <strain evidence="2">Cs_M1</strain>
        <tissue evidence="2">Blood</tissue>
    </source>
</reference>
<keyword evidence="1" id="KW-1133">Transmembrane helix</keyword>
<sequence length="112" mass="12932">MEHFWDLLFQLMKHGTNTLHVAFIFLFSVDIDAKVKLLFFFFKVLLVDYIQKCVLQPQKVKLFVRMRGNILLALVRTIAFCRKTIPVVSESLLSATMLAVNLPAVIVLQNYS</sequence>
<keyword evidence="1" id="KW-0812">Transmembrane</keyword>
<name>A0AAN8LEY3_9TELE</name>
<evidence type="ECO:0000256" key="1">
    <source>
        <dbReference type="SAM" id="Phobius"/>
    </source>
</evidence>
<comment type="caution">
    <text evidence="2">The sequence shown here is derived from an EMBL/GenBank/DDBJ whole genome shotgun (WGS) entry which is preliminary data.</text>
</comment>
<evidence type="ECO:0000313" key="2">
    <source>
        <dbReference type="EMBL" id="KAK6305215.1"/>
    </source>
</evidence>
<protein>
    <submittedName>
        <fullName evidence="2">Uncharacterized protein</fullName>
    </submittedName>
</protein>
<evidence type="ECO:0000313" key="3">
    <source>
        <dbReference type="Proteomes" id="UP001356427"/>
    </source>
</evidence>
<dbReference type="Proteomes" id="UP001356427">
    <property type="component" value="Unassembled WGS sequence"/>
</dbReference>
<keyword evidence="1" id="KW-0472">Membrane</keyword>
<dbReference type="EMBL" id="JAGTTL010000022">
    <property type="protein sequence ID" value="KAK6305215.1"/>
    <property type="molecule type" value="Genomic_DNA"/>
</dbReference>
<feature type="transmembrane region" description="Helical" evidence="1">
    <location>
        <begin position="91"/>
        <end position="111"/>
    </location>
</feature>
<gene>
    <name evidence="2" type="ORF">J4Q44_G00239950</name>
</gene>
<proteinExistence type="predicted"/>
<keyword evidence="3" id="KW-1185">Reference proteome</keyword>
<accession>A0AAN8LEY3</accession>
<organism evidence="2 3">
    <name type="scientific">Coregonus suidteri</name>
    <dbReference type="NCBI Taxonomy" id="861788"/>
    <lineage>
        <taxon>Eukaryota</taxon>
        <taxon>Metazoa</taxon>
        <taxon>Chordata</taxon>
        <taxon>Craniata</taxon>
        <taxon>Vertebrata</taxon>
        <taxon>Euteleostomi</taxon>
        <taxon>Actinopterygii</taxon>
        <taxon>Neopterygii</taxon>
        <taxon>Teleostei</taxon>
        <taxon>Protacanthopterygii</taxon>
        <taxon>Salmoniformes</taxon>
        <taxon>Salmonidae</taxon>
        <taxon>Coregoninae</taxon>
        <taxon>Coregonus</taxon>
    </lineage>
</organism>
<feature type="transmembrane region" description="Helical" evidence="1">
    <location>
        <begin position="20"/>
        <end position="47"/>
    </location>
</feature>